<protein>
    <submittedName>
        <fullName evidence="1">Uncharacterized protein</fullName>
    </submittedName>
</protein>
<proteinExistence type="predicted"/>
<reference evidence="1 2" key="1">
    <citation type="submission" date="2009-10" db="EMBL/GenBank/DDBJ databases">
        <title>Complete sequence of chromosome of Ammonifex degensii KC4.</title>
        <authorList>
            <consortium name="US DOE Joint Genome Institute"/>
            <person name="Kerfeld C."/>
            <person name="Goodner B."/>
            <person name="Huber H."/>
            <person name="Stetter K."/>
            <person name="Lucas S."/>
            <person name="Copeland A."/>
            <person name="Lapidus A."/>
            <person name="Glavina del Rio T."/>
            <person name="Dalin E."/>
            <person name="Tice H."/>
            <person name="Bruce D."/>
            <person name="Goodwin L."/>
            <person name="Pitluck S."/>
            <person name="Saunders E."/>
            <person name="Brettin T."/>
            <person name="Detter J.C."/>
            <person name="Han C."/>
            <person name="Larimer F."/>
            <person name="Land M."/>
            <person name="Hauser L."/>
            <person name="Kyrpides N."/>
            <person name="Ovchinnikova G."/>
            <person name="Richardson P."/>
        </authorList>
    </citation>
    <scope>NUCLEOTIDE SEQUENCE [LARGE SCALE GENOMIC DNA]</scope>
    <source>
        <strain evidence="2">DSM 10501 / KC4</strain>
    </source>
</reference>
<dbReference type="HOGENOM" id="CLU_081549_0_0_9"/>
<dbReference type="OrthoDB" id="12362at2"/>
<name>C9RCH3_AMMDK</name>
<evidence type="ECO:0000313" key="2">
    <source>
        <dbReference type="Proteomes" id="UP000002620"/>
    </source>
</evidence>
<dbReference type="EMBL" id="CP001785">
    <property type="protein sequence ID" value="ACX51950.1"/>
    <property type="molecule type" value="Genomic_DNA"/>
</dbReference>
<gene>
    <name evidence="1" type="ordered locus">Adeg_0808</name>
</gene>
<dbReference type="STRING" id="429009.Adeg_0808"/>
<dbReference type="eggNOG" id="COG1567">
    <property type="taxonomic scope" value="Bacteria"/>
</dbReference>
<evidence type="ECO:0000313" key="1">
    <source>
        <dbReference type="EMBL" id="ACX51950.1"/>
    </source>
</evidence>
<dbReference type="KEGG" id="adg:Adeg_0808"/>
<organism evidence="1 2">
    <name type="scientific">Ammonifex degensii (strain DSM 10501 / KC4)</name>
    <dbReference type="NCBI Taxonomy" id="429009"/>
    <lineage>
        <taxon>Bacteria</taxon>
        <taxon>Bacillati</taxon>
        <taxon>Bacillota</taxon>
        <taxon>Clostridia</taxon>
        <taxon>Thermoanaerobacterales</taxon>
        <taxon>Thermoanaerobacteraceae</taxon>
        <taxon>Ammonifex</taxon>
    </lineage>
</organism>
<dbReference type="AlphaFoldDB" id="C9RCH3"/>
<accession>C9RCH3</accession>
<keyword evidence="2" id="KW-1185">Reference proteome</keyword>
<dbReference type="Proteomes" id="UP000002620">
    <property type="component" value="Chromosome"/>
</dbReference>
<dbReference type="RefSeq" id="WP_015738828.1">
    <property type="nucleotide sequence ID" value="NC_013385.1"/>
</dbReference>
<sequence length="350" mass="38547">MSWRAYRLLFRLETPLHVGWRRVGNCWQCRPYLPAYPLLCALAARLTESGLRFGGSSSDPYHNTLGWLREHVRFSYFFPALPEKDGSPPRVTVFLPCYQKGGSLTFRKRVLGAGAPAEGQDPQELPAAEFDYLFMDAQARTALSYPERTARAGALYHFEFLRPCSREHEGFGGPRPVFLTGYFFFDEEAESRLLGDPAPGDERFGFLFDRLQVGGERRLGWGLLRFESEERVGGGTRLFGEPGLEPVLEGGGPRLRVSSSGDPVLLAHGVCPEGAPVKVEGPVEVVLKRKTGFEGNRRVSGRRVEVLGEGENRPLFLPGSRLSPAGSLTVDITPEGLWRFSAGGSGAPGS</sequence>